<keyword evidence="2" id="KW-1185">Reference proteome</keyword>
<reference evidence="1 2" key="1">
    <citation type="journal article" date="2022" name="Nat. Plants">
        <title>Genomes of leafy and leafless Platanthera orchids illuminate the evolution of mycoheterotrophy.</title>
        <authorList>
            <person name="Li M.H."/>
            <person name="Liu K.W."/>
            <person name="Li Z."/>
            <person name="Lu H.C."/>
            <person name="Ye Q.L."/>
            <person name="Zhang D."/>
            <person name="Wang J.Y."/>
            <person name="Li Y.F."/>
            <person name="Zhong Z.M."/>
            <person name="Liu X."/>
            <person name="Yu X."/>
            <person name="Liu D.K."/>
            <person name="Tu X.D."/>
            <person name="Liu B."/>
            <person name="Hao Y."/>
            <person name="Liao X.Y."/>
            <person name="Jiang Y.T."/>
            <person name="Sun W.H."/>
            <person name="Chen J."/>
            <person name="Chen Y.Q."/>
            <person name="Ai Y."/>
            <person name="Zhai J.W."/>
            <person name="Wu S.S."/>
            <person name="Zhou Z."/>
            <person name="Hsiao Y.Y."/>
            <person name="Wu W.L."/>
            <person name="Chen Y.Y."/>
            <person name="Lin Y.F."/>
            <person name="Hsu J.L."/>
            <person name="Li C.Y."/>
            <person name="Wang Z.W."/>
            <person name="Zhao X."/>
            <person name="Zhong W.Y."/>
            <person name="Ma X.K."/>
            <person name="Ma L."/>
            <person name="Huang J."/>
            <person name="Chen G.Z."/>
            <person name="Huang M.Z."/>
            <person name="Huang L."/>
            <person name="Peng D.H."/>
            <person name="Luo Y.B."/>
            <person name="Zou S.Q."/>
            <person name="Chen S.P."/>
            <person name="Lan S."/>
            <person name="Tsai W.C."/>
            <person name="Van de Peer Y."/>
            <person name="Liu Z.J."/>
        </authorList>
    </citation>
    <scope>NUCLEOTIDE SEQUENCE [LARGE SCALE GENOMIC DNA]</scope>
    <source>
        <strain evidence="1">Lor287</strain>
    </source>
</reference>
<protein>
    <submittedName>
        <fullName evidence="1">Uncharacterized protein</fullName>
    </submittedName>
</protein>
<gene>
    <name evidence="1" type="ORF">KSP39_PZI000981</name>
</gene>
<dbReference type="EMBL" id="JBBWWQ010000001">
    <property type="protein sequence ID" value="KAK8957557.1"/>
    <property type="molecule type" value="Genomic_DNA"/>
</dbReference>
<comment type="caution">
    <text evidence="1">The sequence shown here is derived from an EMBL/GenBank/DDBJ whole genome shotgun (WGS) entry which is preliminary data.</text>
</comment>
<sequence length="96" mass="10226">MPGPDFNEDNSGPSLPISLSDSTELWLIQWPLDQTARSATEEAVGTSTNALETLSDEVQGRRTVGGEIGVIGLGGTVPSGEKKSRLVIRSKPYRLS</sequence>
<evidence type="ECO:0000313" key="1">
    <source>
        <dbReference type="EMBL" id="KAK8957557.1"/>
    </source>
</evidence>
<dbReference type="Proteomes" id="UP001418222">
    <property type="component" value="Unassembled WGS sequence"/>
</dbReference>
<proteinExistence type="predicted"/>
<name>A0AAP0GG64_9ASPA</name>
<evidence type="ECO:0000313" key="2">
    <source>
        <dbReference type="Proteomes" id="UP001418222"/>
    </source>
</evidence>
<accession>A0AAP0GG64</accession>
<organism evidence="1 2">
    <name type="scientific">Platanthera zijinensis</name>
    <dbReference type="NCBI Taxonomy" id="2320716"/>
    <lineage>
        <taxon>Eukaryota</taxon>
        <taxon>Viridiplantae</taxon>
        <taxon>Streptophyta</taxon>
        <taxon>Embryophyta</taxon>
        <taxon>Tracheophyta</taxon>
        <taxon>Spermatophyta</taxon>
        <taxon>Magnoliopsida</taxon>
        <taxon>Liliopsida</taxon>
        <taxon>Asparagales</taxon>
        <taxon>Orchidaceae</taxon>
        <taxon>Orchidoideae</taxon>
        <taxon>Orchideae</taxon>
        <taxon>Orchidinae</taxon>
        <taxon>Platanthera</taxon>
    </lineage>
</organism>
<dbReference type="AlphaFoldDB" id="A0AAP0GG64"/>